<proteinExistence type="predicted"/>
<evidence type="ECO:0000256" key="2">
    <source>
        <dbReference type="SAM" id="Phobius"/>
    </source>
</evidence>
<protein>
    <submittedName>
        <fullName evidence="4">Stage IV sporulation protein FA</fullName>
    </submittedName>
</protein>
<dbReference type="Pfam" id="PF01551">
    <property type="entry name" value="Peptidase_M23"/>
    <property type="match status" value="1"/>
</dbReference>
<dbReference type="PANTHER" id="PTHR21666">
    <property type="entry name" value="PEPTIDASE-RELATED"/>
    <property type="match status" value="1"/>
</dbReference>
<dbReference type="InterPro" id="IPR016047">
    <property type="entry name" value="M23ase_b-sheet_dom"/>
</dbReference>
<evidence type="ECO:0000313" key="5">
    <source>
        <dbReference type="Proteomes" id="UP000654670"/>
    </source>
</evidence>
<gene>
    <name evidence="4" type="ORF">GCM10007968_01360</name>
</gene>
<keyword evidence="2" id="KW-1133">Transmembrane helix</keyword>
<feature type="transmembrane region" description="Helical" evidence="2">
    <location>
        <begin position="60"/>
        <end position="77"/>
    </location>
</feature>
<keyword evidence="2" id="KW-0472">Membrane</keyword>
<feature type="domain" description="M23ase beta-sheet core" evidence="3">
    <location>
        <begin position="161"/>
        <end position="252"/>
    </location>
</feature>
<dbReference type="RefSeq" id="WP_188800810.1">
    <property type="nucleotide sequence ID" value="NZ_BMOK01000001.1"/>
</dbReference>
<keyword evidence="2" id="KW-0812">Transmembrane</keyword>
<dbReference type="Gene3D" id="2.70.70.10">
    <property type="entry name" value="Glucose Permease (Domain IIA)"/>
    <property type="match status" value="1"/>
</dbReference>
<dbReference type="InterPro" id="IPR011055">
    <property type="entry name" value="Dup_hybrid_motif"/>
</dbReference>
<name>A0A917VYZ6_9BACL</name>
<dbReference type="EMBL" id="BMOK01000001">
    <property type="protein sequence ID" value="GGL41179.1"/>
    <property type="molecule type" value="Genomic_DNA"/>
</dbReference>
<dbReference type="CDD" id="cd12797">
    <property type="entry name" value="M23_peptidase"/>
    <property type="match status" value="1"/>
</dbReference>
<dbReference type="GO" id="GO:0004222">
    <property type="term" value="F:metalloendopeptidase activity"/>
    <property type="evidence" value="ECO:0007669"/>
    <property type="project" value="TreeGrafter"/>
</dbReference>
<evidence type="ECO:0000313" key="4">
    <source>
        <dbReference type="EMBL" id="GGL41179.1"/>
    </source>
</evidence>
<dbReference type="SUPFAM" id="SSF51261">
    <property type="entry name" value="Duplicated hybrid motif"/>
    <property type="match status" value="1"/>
</dbReference>
<sequence>MNGYDDYKKRHRERSRKALQAMRPPGLPPARDLISPYDRYAQPNDIEKDRRPPLSLARRFLIQCLISALLFSSVYWIEQNKSSRLLPVKQSIVTALTQEFQFAAVSGWYEKNLGQPVGFLPGLFGGNKGNQAASGSSSKNKNGAFAEPVTGQVQDRFNSQTNGITVATSPNSAVEAVKDGLVVFVGQKNKIGKTVIIQHQNSDESWYGELNQVDVKVYDFVKQGQKIGTTGGGNKRGTFYFALKKGQKFIDPIQVMSFD</sequence>
<organism evidence="4 5">
    <name type="scientific">Sporolactobacillus putidus</name>
    <dbReference type="NCBI Taxonomy" id="492735"/>
    <lineage>
        <taxon>Bacteria</taxon>
        <taxon>Bacillati</taxon>
        <taxon>Bacillota</taxon>
        <taxon>Bacilli</taxon>
        <taxon>Bacillales</taxon>
        <taxon>Sporolactobacillaceae</taxon>
        <taxon>Sporolactobacillus</taxon>
    </lineage>
</organism>
<reference evidence="4" key="1">
    <citation type="journal article" date="2014" name="Int. J. Syst. Evol. Microbiol.">
        <title>Complete genome sequence of Corynebacterium casei LMG S-19264T (=DSM 44701T), isolated from a smear-ripened cheese.</title>
        <authorList>
            <consortium name="US DOE Joint Genome Institute (JGI-PGF)"/>
            <person name="Walter F."/>
            <person name="Albersmeier A."/>
            <person name="Kalinowski J."/>
            <person name="Ruckert C."/>
        </authorList>
    </citation>
    <scope>NUCLEOTIDE SEQUENCE</scope>
    <source>
        <strain evidence="4">JCM 15325</strain>
    </source>
</reference>
<keyword evidence="5" id="KW-1185">Reference proteome</keyword>
<accession>A0A917VYZ6</accession>
<reference evidence="4" key="2">
    <citation type="submission" date="2020-09" db="EMBL/GenBank/DDBJ databases">
        <authorList>
            <person name="Sun Q."/>
            <person name="Ohkuma M."/>
        </authorList>
    </citation>
    <scope>NUCLEOTIDE SEQUENCE</scope>
    <source>
        <strain evidence="4">JCM 15325</strain>
    </source>
</reference>
<dbReference type="InterPro" id="IPR050570">
    <property type="entry name" value="Cell_wall_metabolism_enzyme"/>
</dbReference>
<dbReference type="PANTHER" id="PTHR21666:SF274">
    <property type="entry name" value="STAGE IV SPORULATION PROTEIN FA"/>
    <property type="match status" value="1"/>
</dbReference>
<evidence type="ECO:0000256" key="1">
    <source>
        <dbReference type="SAM" id="MobiDB-lite"/>
    </source>
</evidence>
<evidence type="ECO:0000259" key="3">
    <source>
        <dbReference type="Pfam" id="PF01551"/>
    </source>
</evidence>
<dbReference type="Proteomes" id="UP000654670">
    <property type="component" value="Unassembled WGS sequence"/>
</dbReference>
<comment type="caution">
    <text evidence="4">The sequence shown here is derived from an EMBL/GenBank/DDBJ whole genome shotgun (WGS) entry which is preliminary data.</text>
</comment>
<dbReference type="AlphaFoldDB" id="A0A917VYZ6"/>
<feature type="region of interest" description="Disordered" evidence="1">
    <location>
        <begin position="1"/>
        <end position="34"/>
    </location>
</feature>